<keyword evidence="1" id="KW-0472">Membrane</keyword>
<dbReference type="Proteomes" id="UP000237000">
    <property type="component" value="Unassembled WGS sequence"/>
</dbReference>
<keyword evidence="1" id="KW-0812">Transmembrane</keyword>
<dbReference type="InParanoid" id="A0A2P5BY82"/>
<proteinExistence type="predicted"/>
<evidence type="ECO:0008006" key="4">
    <source>
        <dbReference type="Google" id="ProtNLM"/>
    </source>
</evidence>
<accession>A0A2P5BY82</accession>
<dbReference type="OrthoDB" id="10272110at2759"/>
<sequence>MFWSWILMRRFSFSFQHETPTSLQIEATELLVKAHDPSFPNGSDRDFLTPWRHITSSSMAEPWGERKTEIEAKRTKKKTMIFMAWGFGLMGFVNFVNLGISEVAERKGVLMEKRAVKGERGKRPLTVRGVG</sequence>
<gene>
    <name evidence="2" type="ORF">TorRG33x02_304260</name>
</gene>
<name>A0A2P5BY82_TREOI</name>
<organism evidence="2 3">
    <name type="scientific">Trema orientale</name>
    <name type="common">Charcoal tree</name>
    <name type="synonym">Celtis orientalis</name>
    <dbReference type="NCBI Taxonomy" id="63057"/>
    <lineage>
        <taxon>Eukaryota</taxon>
        <taxon>Viridiplantae</taxon>
        <taxon>Streptophyta</taxon>
        <taxon>Embryophyta</taxon>
        <taxon>Tracheophyta</taxon>
        <taxon>Spermatophyta</taxon>
        <taxon>Magnoliopsida</taxon>
        <taxon>eudicotyledons</taxon>
        <taxon>Gunneridae</taxon>
        <taxon>Pentapetalae</taxon>
        <taxon>rosids</taxon>
        <taxon>fabids</taxon>
        <taxon>Rosales</taxon>
        <taxon>Cannabaceae</taxon>
        <taxon>Trema</taxon>
    </lineage>
</organism>
<feature type="transmembrane region" description="Helical" evidence="1">
    <location>
        <begin position="80"/>
        <end position="100"/>
    </location>
</feature>
<keyword evidence="1" id="KW-1133">Transmembrane helix</keyword>
<reference evidence="3" key="1">
    <citation type="submission" date="2016-06" db="EMBL/GenBank/DDBJ databases">
        <title>Parallel loss of symbiosis genes in relatives of nitrogen-fixing non-legume Parasponia.</title>
        <authorList>
            <person name="Van Velzen R."/>
            <person name="Holmer R."/>
            <person name="Bu F."/>
            <person name="Rutten L."/>
            <person name="Van Zeijl A."/>
            <person name="Liu W."/>
            <person name="Santuari L."/>
            <person name="Cao Q."/>
            <person name="Sharma T."/>
            <person name="Shen D."/>
            <person name="Roswanjaya Y."/>
            <person name="Wardhani T."/>
            <person name="Kalhor M.S."/>
            <person name="Jansen J."/>
            <person name="Van den Hoogen J."/>
            <person name="Gungor B."/>
            <person name="Hartog M."/>
            <person name="Hontelez J."/>
            <person name="Verver J."/>
            <person name="Yang W.-C."/>
            <person name="Schijlen E."/>
            <person name="Repin R."/>
            <person name="Schilthuizen M."/>
            <person name="Schranz E."/>
            <person name="Heidstra R."/>
            <person name="Miyata K."/>
            <person name="Fedorova E."/>
            <person name="Kohlen W."/>
            <person name="Bisseling T."/>
            <person name="Smit S."/>
            <person name="Geurts R."/>
        </authorList>
    </citation>
    <scope>NUCLEOTIDE SEQUENCE [LARGE SCALE GENOMIC DNA]</scope>
    <source>
        <strain evidence="3">cv. RG33-2</strain>
    </source>
</reference>
<dbReference type="EMBL" id="JXTC01000440">
    <property type="protein sequence ID" value="PON53740.1"/>
    <property type="molecule type" value="Genomic_DNA"/>
</dbReference>
<dbReference type="AlphaFoldDB" id="A0A2P5BY82"/>
<comment type="caution">
    <text evidence="2">The sequence shown here is derived from an EMBL/GenBank/DDBJ whole genome shotgun (WGS) entry which is preliminary data.</text>
</comment>
<protein>
    <recommendedName>
        <fullName evidence="4">Transmembrane protein</fullName>
    </recommendedName>
</protein>
<evidence type="ECO:0000256" key="1">
    <source>
        <dbReference type="SAM" id="Phobius"/>
    </source>
</evidence>
<evidence type="ECO:0000313" key="2">
    <source>
        <dbReference type="EMBL" id="PON53740.1"/>
    </source>
</evidence>
<evidence type="ECO:0000313" key="3">
    <source>
        <dbReference type="Proteomes" id="UP000237000"/>
    </source>
</evidence>
<keyword evidence="3" id="KW-1185">Reference proteome</keyword>